<feature type="region of interest" description="Disordered" evidence="1">
    <location>
        <begin position="77"/>
        <end position="101"/>
    </location>
</feature>
<reference evidence="2" key="1">
    <citation type="submission" date="2019-03" db="EMBL/GenBank/DDBJ databases">
        <title>WGS assembly of Setaria viridis.</title>
        <authorList>
            <person name="Huang P."/>
            <person name="Jenkins J."/>
            <person name="Grimwood J."/>
            <person name="Barry K."/>
            <person name="Healey A."/>
            <person name="Mamidi S."/>
            <person name="Sreedasyam A."/>
            <person name="Shu S."/>
            <person name="Feldman M."/>
            <person name="Wu J."/>
            <person name="Yu Y."/>
            <person name="Chen C."/>
            <person name="Johnson J."/>
            <person name="Rokhsar D."/>
            <person name="Baxter I."/>
            <person name="Schmutz J."/>
            <person name="Brutnell T."/>
            <person name="Kellogg E."/>
        </authorList>
    </citation>
    <scope>NUCLEOTIDE SEQUENCE [LARGE SCALE GENOMIC DNA]</scope>
</reference>
<feature type="compositionally biased region" description="Basic residues" evidence="1">
    <location>
        <begin position="1"/>
        <end position="14"/>
    </location>
</feature>
<evidence type="ECO:0000313" key="2">
    <source>
        <dbReference type="EMBL" id="TKW22028.1"/>
    </source>
</evidence>
<gene>
    <name evidence="2" type="ORF">SEVIR_4G201700v2</name>
</gene>
<proteinExistence type="predicted"/>
<dbReference type="Gramene" id="TKW22028">
    <property type="protein sequence ID" value="TKW22028"/>
    <property type="gene ID" value="SEVIR_4G201700v2"/>
</dbReference>
<dbReference type="EMBL" id="CM016555">
    <property type="protein sequence ID" value="TKW22028.1"/>
    <property type="molecule type" value="Genomic_DNA"/>
</dbReference>
<accession>A0A4U6UZ86</accession>
<dbReference type="Proteomes" id="UP000298652">
    <property type="component" value="Chromosome 4"/>
</dbReference>
<evidence type="ECO:0000313" key="3">
    <source>
        <dbReference type="Proteomes" id="UP000298652"/>
    </source>
</evidence>
<protein>
    <submittedName>
        <fullName evidence="2">Uncharacterized protein</fullName>
    </submittedName>
</protein>
<dbReference type="AlphaFoldDB" id="A0A4U6UZ86"/>
<evidence type="ECO:0000256" key="1">
    <source>
        <dbReference type="SAM" id="MobiDB-lite"/>
    </source>
</evidence>
<name>A0A4U6UZ86_SETVI</name>
<sequence>MLARRRRRIAKHAAAHPDSRVGRRAGGASQAVKQTVVAVSPPASPAGLPVLRRLLPRPLNPCCPTCSLSADACRPGLPSHSSAVAGDGKDQGRSQRLLVAE</sequence>
<feature type="region of interest" description="Disordered" evidence="1">
    <location>
        <begin position="1"/>
        <end position="33"/>
    </location>
</feature>
<organism evidence="2 3">
    <name type="scientific">Setaria viridis</name>
    <name type="common">Green bristlegrass</name>
    <name type="synonym">Setaria italica subsp. viridis</name>
    <dbReference type="NCBI Taxonomy" id="4556"/>
    <lineage>
        <taxon>Eukaryota</taxon>
        <taxon>Viridiplantae</taxon>
        <taxon>Streptophyta</taxon>
        <taxon>Embryophyta</taxon>
        <taxon>Tracheophyta</taxon>
        <taxon>Spermatophyta</taxon>
        <taxon>Magnoliopsida</taxon>
        <taxon>Liliopsida</taxon>
        <taxon>Poales</taxon>
        <taxon>Poaceae</taxon>
        <taxon>PACMAD clade</taxon>
        <taxon>Panicoideae</taxon>
        <taxon>Panicodae</taxon>
        <taxon>Paniceae</taxon>
        <taxon>Cenchrinae</taxon>
        <taxon>Setaria</taxon>
    </lineage>
</organism>
<keyword evidence="3" id="KW-1185">Reference proteome</keyword>